<organism evidence="5 6">
    <name type="scientific">candidate division WWE3 bacterium</name>
    <dbReference type="NCBI Taxonomy" id="2053526"/>
    <lineage>
        <taxon>Bacteria</taxon>
        <taxon>Katanobacteria</taxon>
    </lineage>
</organism>
<dbReference type="InterPro" id="IPR015797">
    <property type="entry name" value="NUDIX_hydrolase-like_dom_sf"/>
</dbReference>
<evidence type="ECO:0000256" key="2">
    <source>
        <dbReference type="ARBA" id="ARBA00022801"/>
    </source>
</evidence>
<protein>
    <recommendedName>
        <fullName evidence="4">Nudix hydrolase domain-containing protein</fullName>
    </recommendedName>
</protein>
<dbReference type="InterPro" id="IPR020084">
    <property type="entry name" value="NUDIX_hydrolase_CS"/>
</dbReference>
<evidence type="ECO:0000259" key="4">
    <source>
        <dbReference type="PROSITE" id="PS51462"/>
    </source>
</evidence>
<dbReference type="PANTHER" id="PTHR43046:SF14">
    <property type="entry name" value="MUTT_NUDIX FAMILY PROTEIN"/>
    <property type="match status" value="1"/>
</dbReference>
<comment type="similarity">
    <text evidence="3">Belongs to the Nudix hydrolase family.</text>
</comment>
<dbReference type="Pfam" id="PF00293">
    <property type="entry name" value="NUDIX"/>
    <property type="match status" value="1"/>
</dbReference>
<name>A0A656PMP3_UNCKA</name>
<evidence type="ECO:0000256" key="3">
    <source>
        <dbReference type="RuleBase" id="RU003476"/>
    </source>
</evidence>
<evidence type="ECO:0000313" key="6">
    <source>
        <dbReference type="Proteomes" id="UP000262056"/>
    </source>
</evidence>
<comment type="caution">
    <text evidence="5">The sequence shown here is derived from an EMBL/GenBank/DDBJ whole genome shotgun (WGS) entry which is preliminary data.</text>
</comment>
<dbReference type="InterPro" id="IPR000086">
    <property type="entry name" value="NUDIX_hydrolase_dom"/>
</dbReference>
<dbReference type="SUPFAM" id="SSF55811">
    <property type="entry name" value="Nudix"/>
    <property type="match status" value="1"/>
</dbReference>
<proteinExistence type="inferred from homology"/>
<reference evidence="5 6" key="1">
    <citation type="journal article" date="2018" name="Nat. Biotechnol.">
        <title>A standardized bacterial taxonomy based on genome phylogeny substantially revises the tree of life.</title>
        <authorList>
            <person name="Parks D.H."/>
            <person name="Chuvochina M."/>
            <person name="Waite D.W."/>
            <person name="Rinke C."/>
            <person name="Skarshewski A."/>
            <person name="Chaumeil P.A."/>
            <person name="Hugenholtz P."/>
        </authorList>
    </citation>
    <scope>NUCLEOTIDE SEQUENCE [LARGE SCALE GENOMIC DNA]</scope>
    <source>
        <strain evidence="5">UBA12021</strain>
    </source>
</reference>
<dbReference type="PRINTS" id="PR00502">
    <property type="entry name" value="NUDIXFAMILY"/>
</dbReference>
<keyword evidence="2 3" id="KW-0378">Hydrolase</keyword>
<dbReference type="Gene3D" id="3.90.79.10">
    <property type="entry name" value="Nucleoside Triphosphate Pyrophosphohydrolase"/>
    <property type="match status" value="1"/>
</dbReference>
<dbReference type="PANTHER" id="PTHR43046">
    <property type="entry name" value="GDP-MANNOSE MANNOSYL HYDROLASE"/>
    <property type="match status" value="1"/>
</dbReference>
<dbReference type="AlphaFoldDB" id="A0A656PMP3"/>
<feature type="domain" description="Nudix hydrolase" evidence="4">
    <location>
        <begin position="16"/>
        <end position="153"/>
    </location>
</feature>
<dbReference type="PROSITE" id="PS00893">
    <property type="entry name" value="NUDIX_BOX"/>
    <property type="match status" value="1"/>
</dbReference>
<evidence type="ECO:0000256" key="1">
    <source>
        <dbReference type="ARBA" id="ARBA00001946"/>
    </source>
</evidence>
<dbReference type="InterPro" id="IPR020476">
    <property type="entry name" value="Nudix_hydrolase"/>
</dbReference>
<gene>
    <name evidence="5" type="ORF">DIU24_03195</name>
</gene>
<dbReference type="PROSITE" id="PS51462">
    <property type="entry name" value="NUDIX"/>
    <property type="match status" value="1"/>
</dbReference>
<sequence length="167" mass="19075">MYNGIYMKAVILENRNKGFRAGAVIVKDEKILLMNQYLGPREQEGKGAEDFYTLPGGSWEIGETIEQTCKREIKEECGIDINVGKLIFYIDTESRLAFYFVGETAETKIALGGPEKDRMSDHEKYSVEWVELEKLKDLTFIPAPAKDALLRYLDNPDQPAFFYSTNI</sequence>
<dbReference type="GO" id="GO:0016787">
    <property type="term" value="F:hydrolase activity"/>
    <property type="evidence" value="ECO:0007669"/>
    <property type="project" value="UniProtKB-KW"/>
</dbReference>
<dbReference type="Proteomes" id="UP000262056">
    <property type="component" value="Unassembled WGS sequence"/>
</dbReference>
<evidence type="ECO:0000313" key="5">
    <source>
        <dbReference type="EMBL" id="HCQ40688.1"/>
    </source>
</evidence>
<comment type="cofactor">
    <cofactor evidence="1">
        <name>Mg(2+)</name>
        <dbReference type="ChEBI" id="CHEBI:18420"/>
    </cofactor>
</comment>
<dbReference type="EMBL" id="DQFB01000004">
    <property type="protein sequence ID" value="HCQ40688.1"/>
    <property type="molecule type" value="Genomic_DNA"/>
</dbReference>
<accession>A0A656PMP3</accession>